<evidence type="ECO:0000259" key="14">
    <source>
        <dbReference type="SMART" id="SM00861"/>
    </source>
</evidence>
<protein>
    <submittedName>
        <fullName evidence="15">2-oxoglutarate dehydrogenase E1 component</fullName>
    </submittedName>
</protein>
<comment type="cofactor">
    <cofactor evidence="1">
        <name>Mg(2+)</name>
        <dbReference type="ChEBI" id="CHEBI:18420"/>
    </cofactor>
</comment>
<feature type="region of interest" description="Disordered" evidence="13">
    <location>
        <begin position="1"/>
        <end position="22"/>
    </location>
</feature>
<name>A0A346Y3M9_9ACTN</name>
<evidence type="ECO:0000256" key="2">
    <source>
        <dbReference type="ARBA" id="ARBA00001964"/>
    </source>
</evidence>
<dbReference type="InterPro" id="IPR005475">
    <property type="entry name" value="Transketolase-like_Pyr-bd"/>
</dbReference>
<evidence type="ECO:0000256" key="10">
    <source>
        <dbReference type="ARBA" id="ARBA00051911"/>
    </source>
</evidence>
<dbReference type="SUPFAM" id="SSF52777">
    <property type="entry name" value="CoA-dependent acyltransferases"/>
    <property type="match status" value="1"/>
</dbReference>
<dbReference type="UniPathway" id="UPA00223">
    <property type="reaction ID" value="UER00997"/>
</dbReference>
<evidence type="ECO:0000256" key="12">
    <source>
        <dbReference type="SAM" id="Coils"/>
    </source>
</evidence>
<dbReference type="InterPro" id="IPR011603">
    <property type="entry name" value="2oxoglutarate_DH_E1"/>
</dbReference>
<evidence type="ECO:0000256" key="6">
    <source>
        <dbReference type="ARBA" id="ARBA00022842"/>
    </source>
</evidence>
<dbReference type="InterPro" id="IPR031717">
    <property type="entry name" value="ODO-1/KGD_C"/>
</dbReference>
<feature type="domain" description="Transketolase-like pyrimidine-binding" evidence="14">
    <location>
        <begin position="881"/>
        <end position="1078"/>
    </location>
</feature>
<evidence type="ECO:0000256" key="9">
    <source>
        <dbReference type="ARBA" id="ARBA00023268"/>
    </source>
</evidence>
<gene>
    <name evidence="15" type="ORF">DVS28_a4411</name>
</gene>
<dbReference type="GO" id="GO:0000287">
    <property type="term" value="F:magnesium ion binding"/>
    <property type="evidence" value="ECO:0007669"/>
    <property type="project" value="UniProtKB-ARBA"/>
</dbReference>
<dbReference type="Pfam" id="PF16870">
    <property type="entry name" value="OxoGdeHyase_C"/>
    <property type="match status" value="1"/>
</dbReference>
<keyword evidence="6" id="KW-0460">Magnesium</keyword>
<dbReference type="GO" id="GO:0045252">
    <property type="term" value="C:oxoglutarate dehydrogenase complex"/>
    <property type="evidence" value="ECO:0007669"/>
    <property type="project" value="TreeGrafter"/>
</dbReference>
<dbReference type="PANTHER" id="PTHR23152">
    <property type="entry name" value="2-OXOGLUTARATE DEHYDROGENASE"/>
    <property type="match status" value="1"/>
</dbReference>
<dbReference type="InterPro" id="IPR001017">
    <property type="entry name" value="DH_E1"/>
</dbReference>
<dbReference type="NCBIfam" id="NF008907">
    <property type="entry name" value="PRK12270.1"/>
    <property type="match status" value="1"/>
</dbReference>
<dbReference type="GO" id="GO:0030976">
    <property type="term" value="F:thiamine pyrophosphate binding"/>
    <property type="evidence" value="ECO:0007669"/>
    <property type="project" value="InterPro"/>
</dbReference>
<evidence type="ECO:0000256" key="3">
    <source>
        <dbReference type="ARBA" id="ARBA00004813"/>
    </source>
</evidence>
<feature type="compositionally biased region" description="Basic and acidic residues" evidence="13">
    <location>
        <begin position="83"/>
        <end position="97"/>
    </location>
</feature>
<dbReference type="InterPro" id="IPR042179">
    <property type="entry name" value="KGD_C_sf"/>
</dbReference>
<evidence type="ECO:0000256" key="1">
    <source>
        <dbReference type="ARBA" id="ARBA00001946"/>
    </source>
</evidence>
<dbReference type="EMBL" id="CP031165">
    <property type="protein sequence ID" value="AXV09076.1"/>
    <property type="molecule type" value="Genomic_DNA"/>
</dbReference>
<dbReference type="NCBIfam" id="NF006914">
    <property type="entry name" value="PRK09404.1"/>
    <property type="match status" value="1"/>
</dbReference>
<keyword evidence="5" id="KW-0479">Metal-binding</keyword>
<keyword evidence="9" id="KW-0511">Multifunctional enzyme</keyword>
<feature type="compositionally biased region" description="Polar residues" evidence="13">
    <location>
        <begin position="1201"/>
        <end position="1212"/>
    </location>
</feature>
<sequence>MADTASRADAPSPSSGADSFGANSWIVEELYRDYLADPGSVPESWHDFFSDYVPPHGAIPAARTAPQGNGTATPAAPAAPAAEKADTKADTKADDKDAVEVEIPEGAQKIRGVSAAIAENMQTSLTVPTATSFREVPAKLLEVNRRILNNQLKRTRGGKVSFTHLIGWAMVKAMVANRAMTKSYHEDADGTPFVYQPEHFAMGLAVDVERKGGRVLLVPSIKQVDTMDFAEYWRAYEEMVRAVMANKLTPEMFEGTTATLTNPGGLGTVGSVPRLMKGQSAIIGVGAIDFPSQFKGSDPRTLADLGIGKVITMTSTYDHRVIQGAESGMFLRSMEHCLLGEEGFYDEIFDSLKIPYEPVRWRTDNSTRVVNDPAAAAAKQISVQKLTNMYRVRGHLIAHLNPLQHTFRAVHPELDPATYGLTIWDLDREFYTDGIAGKERMSLGNLLGVLRDAYCRTVGIEYMHISDPEQKEWFQERVEGVRTAVSPESQRRIMDMLNEAEAFERFLGTKYLGQKRFSLEGSESLIPMLDALLSAAADEGLQEAVIGMAHRGRLNVLANILRKSYDKIFSEFEGDIASDSVQGSGDVKYHLGSRGLHRSPNGGELPVSLAANPSHLEAVDPVVEGMVRAKQDQRQHPPNHGPILPVLIHGDAAFAGQGVVAETLGMSQLKGYQTGGTVHIVVNNQLGFTTAPHHSRSSEYATDVAKMVAAPIIHVNGDDPEACVRVVEMALAYRQRFHRDVVVDMICYRRHGHNEGDEPAFTQPIMYEAIRNRRSVRKVYTEELVNRGDLTLEEAEQALERFQETLESALNQTRGSKPETNELPPTPKVVGVLPHVNTGVPLDRLQQITKALTTWPDDFSPHPKLAKLLSRRAEQLGEDSVDWPTAEMLALGTLVQEGISVRFAGQDSRRGTFSQRHSVLVDHADGSEYIPLRHLPGNEEDGHGQFMIYDSPLHEFGALGFEYGYSVVRTEALTMWEAQFGDFSNGAQVIIDQFITAAEDKWGETSGLVVLLPHGYEGQGPEHSSARIERWLTLCAQDNIQVAQPSNAGQWFHLLRRQMHREVRKPLVVISPKSMLRAKHVLSPAAQFIDGHFNEVWTEDPTGPDAEDVKRVVLCSGKVAHDLIAARDERKAPAAVVRIEQLYPWPHEQVVEALKSFPNATDVMWVQDEPENMGPWPFVGGLLYNACEDVGDGRKLKRSTRFQSASPATGSHTVHDLEQDKLMDDALGGIS</sequence>
<keyword evidence="16" id="KW-1185">Reference proteome</keyword>
<dbReference type="InterPro" id="IPR001078">
    <property type="entry name" value="2-oxoacid_DH_actylTfrase"/>
</dbReference>
<evidence type="ECO:0000256" key="13">
    <source>
        <dbReference type="SAM" id="MobiDB-lite"/>
    </source>
</evidence>
<feature type="compositionally biased region" description="Low complexity" evidence="13">
    <location>
        <begin position="71"/>
        <end position="82"/>
    </location>
</feature>
<dbReference type="PIRSF" id="PIRSF000157">
    <property type="entry name" value="Oxoglu_dh_E1"/>
    <property type="match status" value="1"/>
</dbReference>
<dbReference type="Gene3D" id="3.40.50.12470">
    <property type="match status" value="1"/>
</dbReference>
<comment type="catalytic activity">
    <reaction evidence="11">
        <text>N(6)-[(R)-dihydrolipoyl]-L-lysyl-[protein] + succinyl-CoA = N(6)-[(R)-S(8)-succinyldihydrolipoyl]-L-lysyl-[protein] + CoA</text>
        <dbReference type="Rhea" id="RHEA:15213"/>
        <dbReference type="Rhea" id="RHEA-COMP:10475"/>
        <dbReference type="Rhea" id="RHEA-COMP:20092"/>
        <dbReference type="ChEBI" id="CHEBI:57287"/>
        <dbReference type="ChEBI" id="CHEBI:57292"/>
        <dbReference type="ChEBI" id="CHEBI:83100"/>
        <dbReference type="ChEBI" id="CHEBI:83120"/>
        <dbReference type="EC" id="2.3.1.61"/>
    </reaction>
</comment>
<dbReference type="Pfam" id="PF16078">
    <property type="entry name" value="2-oxogl_dehyd_N"/>
    <property type="match status" value="1"/>
</dbReference>
<dbReference type="InterPro" id="IPR032106">
    <property type="entry name" value="2-oxogl_dehyd_N"/>
</dbReference>
<evidence type="ECO:0000313" key="15">
    <source>
        <dbReference type="EMBL" id="AXV09076.1"/>
    </source>
</evidence>
<keyword evidence="4" id="KW-0816">Tricarboxylic acid cycle</keyword>
<dbReference type="GO" id="GO:0006099">
    <property type="term" value="P:tricarboxylic acid cycle"/>
    <property type="evidence" value="ECO:0007669"/>
    <property type="project" value="UniProtKB-UniPathway"/>
</dbReference>
<dbReference type="SMART" id="SM00861">
    <property type="entry name" value="Transket_pyr"/>
    <property type="match status" value="1"/>
</dbReference>
<evidence type="ECO:0000256" key="4">
    <source>
        <dbReference type="ARBA" id="ARBA00022532"/>
    </source>
</evidence>
<comment type="catalytic activity">
    <reaction evidence="10">
        <text>N(6)-[(R)-lipoyl]-L-lysyl-[protein] + 2-oxoglutarate + H(+) = N(6)-[(R)-S(8)-succinyldihydrolipoyl]-L-lysyl-[protein] + CO2</text>
        <dbReference type="Rhea" id="RHEA:12188"/>
        <dbReference type="Rhea" id="RHEA-COMP:10474"/>
        <dbReference type="Rhea" id="RHEA-COMP:20092"/>
        <dbReference type="ChEBI" id="CHEBI:15378"/>
        <dbReference type="ChEBI" id="CHEBI:16526"/>
        <dbReference type="ChEBI" id="CHEBI:16810"/>
        <dbReference type="ChEBI" id="CHEBI:83099"/>
        <dbReference type="ChEBI" id="CHEBI:83120"/>
        <dbReference type="EC" id="1.2.4.2"/>
    </reaction>
</comment>
<comment type="pathway">
    <text evidence="3">Carbohydrate metabolism; tricarboxylic acid cycle; succinyl-CoA from 2-oxoglutarate (dehydrogenase route): step 1/1.</text>
</comment>
<feature type="region of interest" description="Disordered" evidence="13">
    <location>
        <begin position="59"/>
        <end position="97"/>
    </location>
</feature>
<dbReference type="GO" id="GO:0004591">
    <property type="term" value="F:oxoglutarate dehydrogenase (succinyl-transferring) activity"/>
    <property type="evidence" value="ECO:0007669"/>
    <property type="project" value="UniProtKB-EC"/>
</dbReference>
<dbReference type="GO" id="GO:0004149">
    <property type="term" value="F:dihydrolipoyllysine-residue succinyltransferase activity"/>
    <property type="evidence" value="ECO:0007669"/>
    <property type="project" value="UniProtKB-EC"/>
</dbReference>
<keyword evidence="7" id="KW-0560">Oxidoreductase</keyword>
<dbReference type="NCBIfam" id="TIGR00239">
    <property type="entry name" value="2oxo_dh_E1"/>
    <property type="match status" value="1"/>
</dbReference>
<dbReference type="Gene3D" id="3.40.50.970">
    <property type="match status" value="1"/>
</dbReference>
<feature type="compositionally biased region" description="Basic and acidic residues" evidence="13">
    <location>
        <begin position="1213"/>
        <end position="1224"/>
    </location>
</feature>
<keyword evidence="12" id="KW-0175">Coiled coil</keyword>
<accession>A0A346Y3M9</accession>
<organism evidence="15 16">
    <name type="scientific">Euzebya pacifica</name>
    <dbReference type="NCBI Taxonomy" id="1608957"/>
    <lineage>
        <taxon>Bacteria</taxon>
        <taxon>Bacillati</taxon>
        <taxon>Actinomycetota</taxon>
        <taxon>Nitriliruptoria</taxon>
        <taxon>Euzebyales</taxon>
    </lineage>
</organism>
<dbReference type="OrthoDB" id="9759785at2"/>
<dbReference type="Pfam" id="PF00198">
    <property type="entry name" value="2-oxoacid_dh"/>
    <property type="match status" value="1"/>
</dbReference>
<dbReference type="Gene3D" id="3.30.559.10">
    <property type="entry name" value="Chloramphenicol acetyltransferase-like domain"/>
    <property type="match status" value="1"/>
</dbReference>
<evidence type="ECO:0000256" key="5">
    <source>
        <dbReference type="ARBA" id="ARBA00022723"/>
    </source>
</evidence>
<dbReference type="RefSeq" id="WP_114593318.1">
    <property type="nucleotide sequence ID" value="NZ_CP031165.1"/>
</dbReference>
<dbReference type="AlphaFoldDB" id="A0A346Y3M9"/>
<reference evidence="15 16" key="1">
    <citation type="submission" date="2018-09" db="EMBL/GenBank/DDBJ databases">
        <title>Complete genome sequence of Euzebya sp. DY32-46 isolated from seawater of Pacific Ocean.</title>
        <authorList>
            <person name="Xu L."/>
            <person name="Wu Y.-H."/>
            <person name="Xu X.-W."/>
        </authorList>
    </citation>
    <scope>NUCLEOTIDE SEQUENCE [LARGE SCALE GENOMIC DNA]</scope>
    <source>
        <strain evidence="15 16">DY32-46</strain>
    </source>
</reference>
<dbReference type="CDD" id="cd02016">
    <property type="entry name" value="TPP_E1_OGDC_like"/>
    <property type="match status" value="1"/>
</dbReference>
<evidence type="ECO:0000256" key="7">
    <source>
        <dbReference type="ARBA" id="ARBA00023002"/>
    </source>
</evidence>
<evidence type="ECO:0000313" key="16">
    <source>
        <dbReference type="Proteomes" id="UP000264006"/>
    </source>
</evidence>
<evidence type="ECO:0000256" key="8">
    <source>
        <dbReference type="ARBA" id="ARBA00023052"/>
    </source>
</evidence>
<dbReference type="InterPro" id="IPR023213">
    <property type="entry name" value="CAT-like_dom_sf"/>
</dbReference>
<dbReference type="Gene3D" id="1.10.287.1150">
    <property type="entry name" value="TPP helical domain"/>
    <property type="match status" value="1"/>
</dbReference>
<evidence type="ECO:0000256" key="11">
    <source>
        <dbReference type="ARBA" id="ARBA00052761"/>
    </source>
</evidence>
<dbReference type="PANTHER" id="PTHR23152:SF4">
    <property type="entry name" value="2-OXOADIPATE DEHYDROGENASE COMPLEX COMPONENT E1"/>
    <property type="match status" value="1"/>
</dbReference>
<keyword evidence="8" id="KW-0786">Thiamine pyrophosphate</keyword>
<dbReference type="Proteomes" id="UP000264006">
    <property type="component" value="Chromosome"/>
</dbReference>
<dbReference type="InterPro" id="IPR029061">
    <property type="entry name" value="THDP-binding"/>
</dbReference>
<dbReference type="Pfam" id="PF00676">
    <property type="entry name" value="E1_dh"/>
    <property type="match status" value="1"/>
</dbReference>
<dbReference type="GO" id="GO:0005829">
    <property type="term" value="C:cytosol"/>
    <property type="evidence" value="ECO:0007669"/>
    <property type="project" value="TreeGrafter"/>
</dbReference>
<dbReference type="Gene3D" id="3.40.50.11610">
    <property type="entry name" value="Multifunctional 2-oxoglutarate metabolism enzyme, C-terminal domain"/>
    <property type="match status" value="1"/>
</dbReference>
<comment type="cofactor">
    <cofactor evidence="2">
        <name>thiamine diphosphate</name>
        <dbReference type="ChEBI" id="CHEBI:58937"/>
    </cofactor>
</comment>
<feature type="region of interest" description="Disordered" evidence="13">
    <location>
        <begin position="1198"/>
        <end position="1231"/>
    </location>
</feature>
<proteinExistence type="predicted"/>
<dbReference type="KEGG" id="euz:DVS28_a4411"/>
<dbReference type="SUPFAM" id="SSF52518">
    <property type="entry name" value="Thiamin diphosphate-binding fold (THDP-binding)"/>
    <property type="match status" value="2"/>
</dbReference>
<feature type="coiled-coil region" evidence="12">
    <location>
        <begin position="785"/>
        <end position="812"/>
    </location>
</feature>
<dbReference type="Pfam" id="PF02779">
    <property type="entry name" value="Transket_pyr"/>
    <property type="match status" value="1"/>
</dbReference>